<dbReference type="PATRIC" id="fig|1550241.5.peg.1634"/>
<evidence type="ECO:0000313" key="2">
    <source>
        <dbReference type="Proteomes" id="UP000067434"/>
    </source>
</evidence>
<reference evidence="1 2" key="1">
    <citation type="journal article" date="2015" name="Stand. Genomic Sci.">
        <title>Complete genome sequence of and proposal of Thermofilum uzonense sp. nov. a novel hyperthermophilic crenarchaeon and emended description of the genus Thermofilum.</title>
        <authorList>
            <person name="Toshchakov S.V."/>
            <person name="Korzhenkov A.A."/>
            <person name="Samarov N.I."/>
            <person name="Mazunin I.O."/>
            <person name="Mozhey O.I."/>
            <person name="Shmyr I.S."/>
            <person name="Derbikova K.S."/>
            <person name="Taranov E.A."/>
            <person name="Dominova I.N."/>
            <person name="Bonch-Osmolovskaya E.A."/>
            <person name="Patrushev M.V."/>
            <person name="Podosokorskaya O.A."/>
            <person name="Kublanov I.V."/>
        </authorList>
    </citation>
    <scope>NUCLEOTIDE SEQUENCE [LARGE SCALE GENOMIC DNA]</scope>
    <source>
        <strain evidence="1 2">1807-2</strain>
    </source>
</reference>
<organism evidence="1 2">
    <name type="scientific">Infirmifilum uzonense</name>
    <dbReference type="NCBI Taxonomy" id="1550241"/>
    <lineage>
        <taxon>Archaea</taxon>
        <taxon>Thermoproteota</taxon>
        <taxon>Thermoprotei</taxon>
        <taxon>Thermofilales</taxon>
        <taxon>Thermofilaceae</taxon>
        <taxon>Infirmifilum</taxon>
    </lineage>
</organism>
<dbReference type="EMBL" id="CP009961">
    <property type="protein sequence ID" value="AKG39166.1"/>
    <property type="molecule type" value="Genomic_DNA"/>
</dbReference>
<gene>
    <name evidence="1" type="ORF">MA03_07870</name>
</gene>
<protein>
    <recommendedName>
        <fullName evidence="3">GST N-terminal domain-containing protein</fullName>
    </recommendedName>
</protein>
<proteinExistence type="predicted"/>
<accession>A0A0F7CLC4</accession>
<dbReference type="Proteomes" id="UP000067434">
    <property type="component" value="Chromosome"/>
</dbReference>
<sequence>MVMKDPTLGVLFVDGGEESRTLLSRLGDISGKIRIVDVSKNGLRGWLLMEYGTTEVPLLVTENSILSGVKNIMEFLEKLAR</sequence>
<name>A0A0F7CLC4_9CREN</name>
<evidence type="ECO:0000313" key="1">
    <source>
        <dbReference type="EMBL" id="AKG39166.1"/>
    </source>
</evidence>
<dbReference type="KEGG" id="thf:MA03_07870"/>
<dbReference type="HOGENOM" id="CLU_178228_0_0_2"/>
<keyword evidence="2" id="KW-1185">Reference proteome</keyword>
<evidence type="ECO:0008006" key="3">
    <source>
        <dbReference type="Google" id="ProtNLM"/>
    </source>
</evidence>
<dbReference type="AlphaFoldDB" id="A0A0F7CLC4"/>